<name>A0ABS6V356_9SPHN</name>
<dbReference type="PANTHER" id="PTHR43434">
    <property type="entry name" value="PHOSPHOGLYCOLATE PHOSPHATASE"/>
    <property type="match status" value="1"/>
</dbReference>
<dbReference type="RefSeq" id="WP_218632009.1">
    <property type="nucleotide sequence ID" value="NZ_JAHVAH010000001.1"/>
</dbReference>
<dbReference type="InterPro" id="IPR050155">
    <property type="entry name" value="HAD-like_hydrolase_sf"/>
</dbReference>
<dbReference type="SFLD" id="SFLDS00003">
    <property type="entry name" value="Haloacid_Dehalogenase"/>
    <property type="match status" value="1"/>
</dbReference>
<proteinExistence type="inferred from homology"/>
<evidence type="ECO:0000256" key="1">
    <source>
        <dbReference type="ARBA" id="ARBA00006171"/>
    </source>
</evidence>
<dbReference type="PANTHER" id="PTHR43434:SF1">
    <property type="entry name" value="PHOSPHOGLYCOLATE PHOSPHATASE"/>
    <property type="match status" value="1"/>
</dbReference>
<reference evidence="2 3" key="1">
    <citation type="submission" date="2021-07" db="EMBL/GenBank/DDBJ databases">
        <title>The draft genome sequence of Sphingomicrobium sp. B8.</title>
        <authorList>
            <person name="Mu L."/>
        </authorList>
    </citation>
    <scope>NUCLEOTIDE SEQUENCE [LARGE SCALE GENOMIC DNA]</scope>
    <source>
        <strain evidence="2 3">B8</strain>
    </source>
</reference>
<organism evidence="2 3">
    <name type="scientific">Sphingomicrobium clamense</name>
    <dbReference type="NCBI Taxonomy" id="2851013"/>
    <lineage>
        <taxon>Bacteria</taxon>
        <taxon>Pseudomonadati</taxon>
        <taxon>Pseudomonadota</taxon>
        <taxon>Alphaproteobacteria</taxon>
        <taxon>Sphingomonadales</taxon>
        <taxon>Sphingomonadaceae</taxon>
        <taxon>Sphingomicrobium</taxon>
    </lineage>
</organism>
<dbReference type="EMBL" id="JAHVAH010000001">
    <property type="protein sequence ID" value="MBW0143971.1"/>
    <property type="molecule type" value="Genomic_DNA"/>
</dbReference>
<accession>A0ABS6V356</accession>
<dbReference type="SFLD" id="SFLDG01129">
    <property type="entry name" value="C1.5:_HAD__Beta-PGM__Phosphata"/>
    <property type="match status" value="1"/>
</dbReference>
<comment type="caution">
    <text evidence="2">The sequence shown here is derived from an EMBL/GenBank/DDBJ whole genome shotgun (WGS) entry which is preliminary data.</text>
</comment>
<gene>
    <name evidence="2" type="ORF">KTQ36_01515</name>
</gene>
<sequence length="215" mass="22951">MTFDAVFDMDGTLVDSAGQCEAIIDAMRADRGLDRPVPIALCRQYAGIKGEVMVPALLGEAARDPVADVAEFRDRYAAMKTTPDALYPGVIDGLERLRDANIRLTICSAKPHRLVERVTEDTGLARFFAGMLGGDRGACKPDPAHYDATLALVGGTRARSLLVGDSVSDHRLAANASVTFLFVTYGYSRPEEELSGDIEAGDFATAVAAIKRLAG</sequence>
<dbReference type="Proteomes" id="UP000698028">
    <property type="component" value="Unassembled WGS sequence"/>
</dbReference>
<keyword evidence="3" id="KW-1185">Reference proteome</keyword>
<protein>
    <submittedName>
        <fullName evidence="2">HAD hydrolase-like protein</fullName>
    </submittedName>
</protein>
<evidence type="ECO:0000313" key="2">
    <source>
        <dbReference type="EMBL" id="MBW0143971.1"/>
    </source>
</evidence>
<evidence type="ECO:0000313" key="3">
    <source>
        <dbReference type="Proteomes" id="UP000698028"/>
    </source>
</evidence>
<comment type="similarity">
    <text evidence="1">Belongs to the HAD-like hydrolase superfamily. CbbY/CbbZ/Gph/YieH family.</text>
</comment>
<dbReference type="Pfam" id="PF00702">
    <property type="entry name" value="Hydrolase"/>
    <property type="match status" value="1"/>
</dbReference>